<gene>
    <name evidence="3" type="ORF">EV356DRAFT_448257</name>
</gene>
<dbReference type="PRINTS" id="PR00081">
    <property type="entry name" value="GDHRDH"/>
</dbReference>
<dbReference type="SUPFAM" id="SSF51735">
    <property type="entry name" value="NAD(P)-binding Rossmann-fold domains"/>
    <property type="match status" value="1"/>
</dbReference>
<comment type="similarity">
    <text evidence="1">Belongs to the short-chain dehydrogenases/reductases (SDR) family.</text>
</comment>
<dbReference type="OrthoDB" id="191139at2759"/>
<accession>A0A6A6H5W0</accession>
<protein>
    <submittedName>
        <fullName evidence="3">NAD(P)-binding protein</fullName>
    </submittedName>
</protein>
<evidence type="ECO:0000256" key="2">
    <source>
        <dbReference type="ARBA" id="ARBA00023002"/>
    </source>
</evidence>
<dbReference type="PANTHER" id="PTHR24320:SF154">
    <property type="entry name" value="OXIDOREDUCTASE, SHORT-CHAIN DEHYDROGENASE_REDUCTASE FAMILY (AFU_ORTHOLOGUE AFUA_2G04560)"/>
    <property type="match status" value="1"/>
</dbReference>
<evidence type="ECO:0000313" key="4">
    <source>
        <dbReference type="Proteomes" id="UP000800092"/>
    </source>
</evidence>
<dbReference type="Gene3D" id="3.40.50.720">
    <property type="entry name" value="NAD(P)-binding Rossmann-like Domain"/>
    <property type="match status" value="1"/>
</dbReference>
<keyword evidence="4" id="KW-1185">Reference proteome</keyword>
<organism evidence="3 4">
    <name type="scientific">Viridothelium virens</name>
    <name type="common">Speckled blister lichen</name>
    <name type="synonym">Trypethelium virens</name>
    <dbReference type="NCBI Taxonomy" id="1048519"/>
    <lineage>
        <taxon>Eukaryota</taxon>
        <taxon>Fungi</taxon>
        <taxon>Dikarya</taxon>
        <taxon>Ascomycota</taxon>
        <taxon>Pezizomycotina</taxon>
        <taxon>Dothideomycetes</taxon>
        <taxon>Dothideomycetes incertae sedis</taxon>
        <taxon>Trypetheliales</taxon>
        <taxon>Trypetheliaceae</taxon>
        <taxon>Viridothelium</taxon>
    </lineage>
</organism>
<proteinExistence type="inferred from homology"/>
<sequence>MSREKYNPIDDIPDLSGKVILVTGGNSGLGKETIVALAKHKPNKIYLAARNVSKAQAAVKDIEKRIPGAPISILEFDLSSLHSVMEAARRVISESQRLDILMCNGGIVALPMAQSKDGYEIQFATNHLGHALLIKLLLPLLLKTAQQYSDARVIILASPAAGFVPKEGIQFDTLRTTQDLGFGGKPQRYGQSKLANILYADELSRRYPQLRCASINPGIAKTELYTEQGWLMRVFIVVTTWLRGKCMVSPEEGAYNQLWAATTPKKNIPLNGALYDPVGQLAKPIKNTDNDDLRERLWAWTEKQLDSFTL</sequence>
<dbReference type="InterPro" id="IPR002347">
    <property type="entry name" value="SDR_fam"/>
</dbReference>
<keyword evidence="2" id="KW-0560">Oxidoreductase</keyword>
<dbReference type="AlphaFoldDB" id="A0A6A6H5W0"/>
<evidence type="ECO:0000256" key="1">
    <source>
        <dbReference type="ARBA" id="ARBA00006484"/>
    </source>
</evidence>
<dbReference type="Pfam" id="PF00106">
    <property type="entry name" value="adh_short"/>
    <property type="match status" value="1"/>
</dbReference>
<dbReference type="Proteomes" id="UP000800092">
    <property type="component" value="Unassembled WGS sequence"/>
</dbReference>
<reference evidence="3" key="1">
    <citation type="journal article" date="2020" name="Stud. Mycol.">
        <title>101 Dothideomycetes genomes: a test case for predicting lifestyles and emergence of pathogens.</title>
        <authorList>
            <person name="Haridas S."/>
            <person name="Albert R."/>
            <person name="Binder M."/>
            <person name="Bloem J."/>
            <person name="Labutti K."/>
            <person name="Salamov A."/>
            <person name="Andreopoulos B."/>
            <person name="Baker S."/>
            <person name="Barry K."/>
            <person name="Bills G."/>
            <person name="Bluhm B."/>
            <person name="Cannon C."/>
            <person name="Castanera R."/>
            <person name="Culley D."/>
            <person name="Daum C."/>
            <person name="Ezra D."/>
            <person name="Gonzalez J."/>
            <person name="Henrissat B."/>
            <person name="Kuo A."/>
            <person name="Liang C."/>
            <person name="Lipzen A."/>
            <person name="Lutzoni F."/>
            <person name="Magnuson J."/>
            <person name="Mondo S."/>
            <person name="Nolan M."/>
            <person name="Ohm R."/>
            <person name="Pangilinan J."/>
            <person name="Park H.-J."/>
            <person name="Ramirez L."/>
            <person name="Alfaro M."/>
            <person name="Sun H."/>
            <person name="Tritt A."/>
            <person name="Yoshinaga Y."/>
            <person name="Zwiers L.-H."/>
            <person name="Turgeon B."/>
            <person name="Goodwin S."/>
            <person name="Spatafora J."/>
            <person name="Crous P."/>
            <person name="Grigoriev I."/>
        </authorList>
    </citation>
    <scope>NUCLEOTIDE SEQUENCE</scope>
    <source>
        <strain evidence="3">Tuck. ex Michener</strain>
    </source>
</reference>
<dbReference type="EMBL" id="ML991806">
    <property type="protein sequence ID" value="KAF2233484.1"/>
    <property type="molecule type" value="Genomic_DNA"/>
</dbReference>
<name>A0A6A6H5W0_VIRVR</name>
<dbReference type="PANTHER" id="PTHR24320">
    <property type="entry name" value="RETINOL DEHYDROGENASE"/>
    <property type="match status" value="1"/>
</dbReference>
<evidence type="ECO:0000313" key="3">
    <source>
        <dbReference type="EMBL" id="KAF2233484.1"/>
    </source>
</evidence>
<dbReference type="InterPro" id="IPR036291">
    <property type="entry name" value="NAD(P)-bd_dom_sf"/>
</dbReference>
<dbReference type="GO" id="GO:0016491">
    <property type="term" value="F:oxidoreductase activity"/>
    <property type="evidence" value="ECO:0007669"/>
    <property type="project" value="UniProtKB-KW"/>
</dbReference>